<protein>
    <recommendedName>
        <fullName evidence="8">PTS EIIB type-4 domain-containing protein</fullName>
    </recommendedName>
</protein>
<keyword evidence="2" id="KW-0813">Transport</keyword>
<dbReference type="GO" id="GO:0005737">
    <property type="term" value="C:cytoplasm"/>
    <property type="evidence" value="ECO:0007669"/>
    <property type="project" value="UniProtKB-SubCell"/>
</dbReference>
<dbReference type="eggNOG" id="COG3444">
    <property type="taxonomic scope" value="Bacteria"/>
</dbReference>
<dbReference type="GO" id="GO:0009401">
    <property type="term" value="P:phosphoenolpyruvate-dependent sugar phosphotransferase system"/>
    <property type="evidence" value="ECO:0007669"/>
    <property type="project" value="UniProtKB-KW"/>
</dbReference>
<dbReference type="RefSeq" id="WP_037328070.1">
    <property type="nucleotide sequence ID" value="NZ_JRMW01000037.1"/>
</dbReference>
<keyword evidence="7" id="KW-0418">Kinase</keyword>
<evidence type="ECO:0000259" key="8">
    <source>
        <dbReference type="PROSITE" id="PS51101"/>
    </source>
</evidence>
<evidence type="ECO:0000256" key="3">
    <source>
        <dbReference type="ARBA" id="ARBA00022490"/>
    </source>
</evidence>
<evidence type="ECO:0000256" key="5">
    <source>
        <dbReference type="ARBA" id="ARBA00022679"/>
    </source>
</evidence>
<evidence type="ECO:0000256" key="6">
    <source>
        <dbReference type="ARBA" id="ARBA00022683"/>
    </source>
</evidence>
<dbReference type="AlphaFoldDB" id="A0A095X1P0"/>
<keyword evidence="5" id="KW-0808">Transferase</keyword>
<name>A0A095X1P0_9FIRM</name>
<dbReference type="InterPro" id="IPR036667">
    <property type="entry name" value="PTS_IIB_sorbose-sp_sf"/>
</dbReference>
<dbReference type="InterPro" id="IPR004720">
    <property type="entry name" value="PTS_IIB_sorbose-sp"/>
</dbReference>
<dbReference type="GO" id="GO:0016301">
    <property type="term" value="F:kinase activity"/>
    <property type="evidence" value="ECO:0007669"/>
    <property type="project" value="UniProtKB-KW"/>
</dbReference>
<evidence type="ECO:0000256" key="1">
    <source>
        <dbReference type="ARBA" id="ARBA00004496"/>
    </source>
</evidence>
<reference evidence="9 10" key="1">
    <citation type="submission" date="2014-07" db="EMBL/GenBank/DDBJ databases">
        <authorList>
            <person name="McCorrison J."/>
            <person name="Sanka R."/>
            <person name="Torralba M."/>
            <person name="Gillis M."/>
            <person name="Haft D.H."/>
            <person name="Methe B."/>
            <person name="Sutton G."/>
            <person name="Nelson K.E."/>
        </authorList>
    </citation>
    <scope>NUCLEOTIDE SEQUENCE [LARGE SCALE GENOMIC DNA]</scope>
    <source>
        <strain evidence="9 10">S7-1-13</strain>
    </source>
</reference>
<keyword evidence="3" id="KW-0963">Cytoplasm</keyword>
<dbReference type="EMBL" id="JRMW01000037">
    <property type="protein sequence ID" value="KGF03651.1"/>
    <property type="molecule type" value="Genomic_DNA"/>
</dbReference>
<evidence type="ECO:0000256" key="4">
    <source>
        <dbReference type="ARBA" id="ARBA00022597"/>
    </source>
</evidence>
<evidence type="ECO:0000313" key="10">
    <source>
        <dbReference type="Proteomes" id="UP000029579"/>
    </source>
</evidence>
<keyword evidence="4" id="KW-0762">Sugar transport</keyword>
<evidence type="ECO:0000313" key="9">
    <source>
        <dbReference type="EMBL" id="KGF03651.1"/>
    </source>
</evidence>
<dbReference type="SUPFAM" id="SSF52728">
    <property type="entry name" value="PTS IIb component"/>
    <property type="match status" value="1"/>
</dbReference>
<proteinExistence type="predicted"/>
<dbReference type="Pfam" id="PF03830">
    <property type="entry name" value="PTSIIB_sorb"/>
    <property type="match status" value="1"/>
</dbReference>
<dbReference type="Gene3D" id="3.40.35.10">
    <property type="entry name" value="Phosphotransferase system, sorbose subfamily IIB component"/>
    <property type="match status" value="1"/>
</dbReference>
<comment type="caution">
    <text evidence="9">The sequence shown here is derived from an EMBL/GenBank/DDBJ whole genome shotgun (WGS) entry which is preliminary data.</text>
</comment>
<comment type="subcellular location">
    <subcellularLocation>
        <location evidence="1">Cytoplasm</location>
    </subcellularLocation>
</comment>
<dbReference type="Proteomes" id="UP000029579">
    <property type="component" value="Unassembled WGS sequence"/>
</dbReference>
<organism evidence="9 10">
    <name type="scientific">Anaerococcus lactolyticus S7-1-13</name>
    <dbReference type="NCBI Taxonomy" id="1284686"/>
    <lineage>
        <taxon>Bacteria</taxon>
        <taxon>Bacillati</taxon>
        <taxon>Bacillota</taxon>
        <taxon>Tissierellia</taxon>
        <taxon>Tissierellales</taxon>
        <taxon>Peptoniphilaceae</taxon>
        <taxon>Anaerococcus</taxon>
    </lineage>
</organism>
<dbReference type="PROSITE" id="PS51101">
    <property type="entry name" value="PTS_EIIB_TYPE_4"/>
    <property type="match status" value="1"/>
</dbReference>
<dbReference type="GO" id="GO:0008982">
    <property type="term" value="F:protein-N(PI)-phosphohistidine-sugar phosphotransferase activity"/>
    <property type="evidence" value="ECO:0007669"/>
    <property type="project" value="InterPro"/>
</dbReference>
<gene>
    <name evidence="9" type="ORF">HMPREF1630_06265</name>
</gene>
<dbReference type="OrthoDB" id="9788818at2"/>
<accession>A0A095X1P0</accession>
<sequence>MGEISLARIDSRLASGQLVKDWCEKYGLKKVIIANDRTAEDPIRIEVMDLTIPEEIESTYLKVSGVKDFLDKNEGAYFLLVETTCDLEKILDAGVSIKEVNVGIIHLSIGKKSLTELVAVDENDLRIFDKIKNQGAKIFIRTSVFDDEEKII</sequence>
<evidence type="ECO:0000256" key="2">
    <source>
        <dbReference type="ARBA" id="ARBA00022448"/>
    </source>
</evidence>
<keyword evidence="6" id="KW-0598">Phosphotransferase system</keyword>
<evidence type="ECO:0000256" key="7">
    <source>
        <dbReference type="ARBA" id="ARBA00022777"/>
    </source>
</evidence>
<feature type="domain" description="PTS EIIB type-4" evidence="8">
    <location>
        <begin position="1"/>
        <end position="152"/>
    </location>
</feature>